<sequence>MKKRLNKQSLVLAFCLMTACLVCGCKKNDEAPKPNPQAPALPQPTAQVKPSAAVQKSVSTSQVGGQATGAFVFKSKKDPFKPLITAPEAAAVKAPVPTRTRIVDALPIQSHEVSKFIVTGIITGLKENKALLIDPTGKGYVVKTGMLIGDNGGRITRITASSLEVTEQYLDGKKRIKNRKIVLPLAKKSKEISR</sequence>
<dbReference type="HOGENOM" id="CLU_1480042_0_0_7"/>
<evidence type="ECO:0000256" key="1">
    <source>
        <dbReference type="SAM" id="MobiDB-lite"/>
    </source>
</evidence>
<evidence type="ECO:0000313" key="3">
    <source>
        <dbReference type="EMBL" id="ACM21410.1"/>
    </source>
</evidence>
<keyword evidence="3" id="KW-0449">Lipoprotein</keyword>
<feature type="compositionally biased region" description="Pro residues" evidence="1">
    <location>
        <begin position="33"/>
        <end position="42"/>
    </location>
</feature>
<evidence type="ECO:0000313" key="4">
    <source>
        <dbReference type="Proteomes" id="UP000007721"/>
    </source>
</evidence>
<dbReference type="EMBL" id="CP001390">
    <property type="protein sequence ID" value="ACM21410.1"/>
    <property type="molecule type" value="Genomic_DNA"/>
</dbReference>
<keyword evidence="2" id="KW-0732">Signal</keyword>
<dbReference type="Gene3D" id="2.30.30.830">
    <property type="match status" value="1"/>
</dbReference>
<dbReference type="eggNOG" id="COG3168">
    <property type="taxonomic scope" value="Bacteria"/>
</dbReference>
<keyword evidence="4" id="KW-1185">Reference proteome</keyword>
<organism evidence="3 4">
    <name type="scientific">Geotalea daltonii (strain DSM 22248 / JCM 15807 / FRC-32)</name>
    <name type="common">Geobacter daltonii</name>
    <dbReference type="NCBI Taxonomy" id="316067"/>
    <lineage>
        <taxon>Bacteria</taxon>
        <taxon>Pseudomonadati</taxon>
        <taxon>Thermodesulfobacteriota</taxon>
        <taxon>Desulfuromonadia</taxon>
        <taxon>Geobacterales</taxon>
        <taxon>Geobacteraceae</taxon>
        <taxon>Geotalea</taxon>
    </lineage>
</organism>
<dbReference type="Proteomes" id="UP000007721">
    <property type="component" value="Chromosome"/>
</dbReference>
<evidence type="ECO:0000256" key="2">
    <source>
        <dbReference type="SAM" id="SignalP"/>
    </source>
</evidence>
<dbReference type="STRING" id="316067.Geob_3067"/>
<dbReference type="AlphaFoldDB" id="B9M3I9"/>
<feature type="chain" id="PRO_5002886474" evidence="2">
    <location>
        <begin position="25"/>
        <end position="194"/>
    </location>
</feature>
<dbReference type="PROSITE" id="PS51257">
    <property type="entry name" value="PROKAR_LIPOPROTEIN"/>
    <property type="match status" value="1"/>
</dbReference>
<dbReference type="Pfam" id="PF04351">
    <property type="entry name" value="PilP"/>
    <property type="match status" value="1"/>
</dbReference>
<accession>B9M3I9</accession>
<dbReference type="InterPro" id="IPR007446">
    <property type="entry name" value="PilP"/>
</dbReference>
<proteinExistence type="predicted"/>
<feature type="region of interest" description="Disordered" evidence="1">
    <location>
        <begin position="31"/>
        <end position="60"/>
    </location>
</feature>
<protein>
    <submittedName>
        <fullName evidence="3">Type IV pilus assembly lipoprotein PilP</fullName>
    </submittedName>
</protein>
<feature type="signal peptide" evidence="2">
    <location>
        <begin position="1"/>
        <end position="24"/>
    </location>
</feature>
<reference evidence="3 4" key="1">
    <citation type="submission" date="2009-01" db="EMBL/GenBank/DDBJ databases">
        <title>Complete sequence of Geobacter sp. FRC-32.</title>
        <authorList>
            <consortium name="US DOE Joint Genome Institute"/>
            <person name="Lucas S."/>
            <person name="Copeland A."/>
            <person name="Lapidus A."/>
            <person name="Glavina del Rio T."/>
            <person name="Dalin E."/>
            <person name="Tice H."/>
            <person name="Bruce D."/>
            <person name="Goodwin L."/>
            <person name="Pitluck S."/>
            <person name="Saunders E."/>
            <person name="Brettin T."/>
            <person name="Detter J.C."/>
            <person name="Han C."/>
            <person name="Larimer F."/>
            <person name="Land M."/>
            <person name="Hauser L."/>
            <person name="Kyrpides N."/>
            <person name="Ovchinnikova G."/>
            <person name="Kostka J."/>
            <person name="Richardson P."/>
        </authorList>
    </citation>
    <scope>NUCLEOTIDE SEQUENCE [LARGE SCALE GENOMIC DNA]</scope>
    <source>
        <strain evidence="4">DSM 22248 / JCM 15807 / FRC-32</strain>
    </source>
</reference>
<gene>
    <name evidence="3" type="primary">pilP</name>
    <name evidence="3" type="ordered locus">Geob_3067</name>
</gene>
<dbReference type="OrthoDB" id="9788988at2"/>
<name>B9M3I9_GEODF</name>
<dbReference type="KEGG" id="geo:Geob_3067"/>